<feature type="region of interest" description="Disordered" evidence="2">
    <location>
        <begin position="1146"/>
        <end position="1173"/>
    </location>
</feature>
<feature type="coiled-coil region" evidence="1">
    <location>
        <begin position="384"/>
        <end position="422"/>
    </location>
</feature>
<gene>
    <name evidence="3" type="ORF">AXG93_3575s1000</name>
</gene>
<organism evidence="3 4">
    <name type="scientific">Marchantia polymorpha subsp. ruderalis</name>
    <dbReference type="NCBI Taxonomy" id="1480154"/>
    <lineage>
        <taxon>Eukaryota</taxon>
        <taxon>Viridiplantae</taxon>
        <taxon>Streptophyta</taxon>
        <taxon>Embryophyta</taxon>
        <taxon>Marchantiophyta</taxon>
        <taxon>Marchantiopsida</taxon>
        <taxon>Marchantiidae</taxon>
        <taxon>Marchantiales</taxon>
        <taxon>Marchantiaceae</taxon>
        <taxon>Marchantia</taxon>
    </lineage>
</organism>
<feature type="region of interest" description="Disordered" evidence="2">
    <location>
        <begin position="310"/>
        <end position="331"/>
    </location>
</feature>
<evidence type="ECO:0000313" key="4">
    <source>
        <dbReference type="Proteomes" id="UP000077202"/>
    </source>
</evidence>
<sequence length="1451" mass="166719">MASSDIENLASDFDSNAHITPSSACAIRDAKPSVIRQERPPLEVSNSSNYFQSSSRVLNAATAKASKELVTATIDEHHLTSGNDKLWEGQLNSDNSRRHMATDEQFVDDPFSVELPGIQSSSLRHIFSSSSKLATRDENSFGETYSDRDITQGLESCNLLGEFIDVDREAGFGEDEDFAGQDETSRSVLTDSTEVSHSEDEDLAHLEQLMQPRFSKDEHTQTNSSKLELRLGGRYNDHCSNVADNQVEEDSSQDLGDSTSMQQHATEQKWLTLSSSKQEDGLGYSHTDFWVEERSKEQFEDEAAVWKKKGRRMKHRMKGSHSSNDSPMQKNPDYVGHVMKDMLAELRVDGQRVSTDLGEEVGGKHLWPRLAHSENNGNSYRLMVMAFEELLREFEEKANNNRKKLDDVLRAKEEDAALMQRQCRAWFEKENQLRSRISSLELHHCRLSDLLRETAAALTSEKDKRKESRFELEAVMELLREEKKSHHETLENLNKYINSVKKLRESLGAQVSCSAKEGGSLCLESVESVMRDMDRELQWTSRSTPSKSKTCESALESSKVDELNRVKQQRDAAEKERDQIEERLNALLIETKEGHGEMEALWLEREKLMEQKVGCLEVELQYLHTKSRRKETEVMIERQRWADELENCMQAWARERKAWEATLKERVEVSGRFTAATDDGETLQSPDPCYTNMGNLVQVTGEVADIECEEEKVKERQREKAIEDWRQVAEQHKQERKETENKLSAALILVKNLEQNIKVQEAEMEEERNRMDSLMSKKSAELEKLKQSLKSKERDLEVTIQKFTDELKMIDKEVERERKEREQVMEIHFASKRQLVCDIKAKEESWEKTLEARNQELQMVVDQLTSKEKELGELHTKVDEEKSLRERIALELQREKSVNRKEMEEMLSDIWKICEDEGIHVAVAQKLLPGSDLSLRRPMWESLWHEYCRSRHISDDATVLPSTMEWEFTRVKVSRFEKQITDAMSAIKSLRDEVKAKEEQLSKVKADREREWEQREEDWAQEKGTLIHLLDSLQQKEVQLAEERHSREEEFAKKIEAMEELRKIEQEEAAEMIANLQGSTRELEWCLKRTNSLPSRRLSNPRNSSVLAGGLTYSPDKNEVVKVHSSYLEEVDRYIFDLESRKEIGDSSLRNSQTTEEGEVSENSKQDNDVHNGMRHTMDSALRTTSDAEGDFNPMLGLDEDGRLSPRVSREWTGIGGLATRGARQNVTRPLERGMCLTLNGLHTLTQENSWAEGGDGNLPLWQPDSIKRLGLSGSFNGSSSWISDDVHSYPGSPTRGCLALPGPSTPSRRPQKWLVDTSWLEQVRKEHAWLRQQLEIERQRVSALGRVEADNRWIEAAIIRALELKRQSDTKAAEMQRKAVLRAIDTVEIISGRLGGELSRLDAQDQTTQGENAVPLPELEEMMMKLEVHRRLNRAIGLERNQDDRQSDGM</sequence>
<comment type="caution">
    <text evidence="3">The sequence shown here is derived from an EMBL/GenBank/DDBJ whole genome shotgun (WGS) entry which is preliminary data.</text>
</comment>
<evidence type="ECO:0000256" key="1">
    <source>
        <dbReference type="SAM" id="Coils"/>
    </source>
</evidence>
<keyword evidence="4" id="KW-1185">Reference proteome</keyword>
<name>A0A176WBH8_MARPO</name>
<feature type="compositionally biased region" description="Basic residues" evidence="2">
    <location>
        <begin position="310"/>
        <end position="319"/>
    </location>
</feature>
<keyword evidence="1" id="KW-0175">Coiled coil</keyword>
<feature type="region of interest" description="Disordered" evidence="2">
    <location>
        <begin position="174"/>
        <end position="200"/>
    </location>
</feature>
<feature type="compositionally biased region" description="Polar residues" evidence="2">
    <location>
        <begin position="186"/>
        <end position="195"/>
    </location>
</feature>
<feature type="coiled-coil region" evidence="1">
    <location>
        <begin position="556"/>
        <end position="590"/>
    </location>
</feature>
<evidence type="ECO:0000313" key="3">
    <source>
        <dbReference type="EMBL" id="OAE30497.1"/>
    </source>
</evidence>
<protein>
    <submittedName>
        <fullName evidence="3">Uncharacterized protein</fullName>
    </submittedName>
</protein>
<feature type="compositionally biased region" description="Polar residues" evidence="2">
    <location>
        <begin position="13"/>
        <end position="22"/>
    </location>
</feature>
<reference evidence="3" key="1">
    <citation type="submission" date="2016-03" db="EMBL/GenBank/DDBJ databases">
        <title>Mechanisms controlling the formation of the plant cell surface in tip-growing cells are functionally conserved among land plants.</title>
        <authorList>
            <person name="Honkanen S."/>
            <person name="Jones V.A."/>
            <person name="Morieri G."/>
            <person name="Champion C."/>
            <person name="Hetherington A.J."/>
            <person name="Kelly S."/>
            <person name="Saint-Marcoux D."/>
            <person name="Proust H."/>
            <person name="Prescott H."/>
            <person name="Dolan L."/>
        </authorList>
    </citation>
    <scope>NUCLEOTIDE SEQUENCE [LARGE SCALE GENOMIC DNA]</scope>
    <source>
        <tissue evidence="3">Whole gametophyte</tissue>
    </source>
</reference>
<feature type="compositionally biased region" description="Polar residues" evidence="2">
    <location>
        <begin position="320"/>
        <end position="329"/>
    </location>
</feature>
<proteinExistence type="predicted"/>
<dbReference type="PANTHER" id="PTHR23159">
    <property type="entry name" value="CENTROSOMAL PROTEIN 2"/>
    <property type="match status" value="1"/>
</dbReference>
<feature type="compositionally biased region" description="Basic and acidic residues" evidence="2">
    <location>
        <begin position="1162"/>
        <end position="1173"/>
    </location>
</feature>
<feature type="coiled-coil region" evidence="1">
    <location>
        <begin position="722"/>
        <end position="867"/>
    </location>
</feature>
<dbReference type="PANTHER" id="PTHR23159:SF31">
    <property type="entry name" value="CENTROSOME-ASSOCIATED PROTEIN CEP250 ISOFORM X1"/>
    <property type="match status" value="1"/>
</dbReference>
<accession>A0A176WBH8</accession>
<evidence type="ECO:0000256" key="2">
    <source>
        <dbReference type="SAM" id="MobiDB-lite"/>
    </source>
</evidence>
<dbReference type="Proteomes" id="UP000077202">
    <property type="component" value="Unassembled WGS sequence"/>
</dbReference>
<feature type="region of interest" description="Disordered" evidence="2">
    <location>
        <begin position="1"/>
        <end position="22"/>
    </location>
</feature>
<feature type="coiled-coil region" evidence="1">
    <location>
        <begin position="973"/>
        <end position="1075"/>
    </location>
</feature>
<dbReference type="EMBL" id="LVLJ01001310">
    <property type="protein sequence ID" value="OAE30497.1"/>
    <property type="molecule type" value="Genomic_DNA"/>
</dbReference>